<dbReference type="EMBL" id="JANIEX010000284">
    <property type="protein sequence ID" value="KAJ3569509.1"/>
    <property type="molecule type" value="Genomic_DNA"/>
</dbReference>
<feature type="transmembrane region" description="Helical" evidence="1">
    <location>
        <begin position="34"/>
        <end position="55"/>
    </location>
</feature>
<evidence type="ECO:0000256" key="1">
    <source>
        <dbReference type="SAM" id="Phobius"/>
    </source>
</evidence>
<organism evidence="2 3">
    <name type="scientific">Leucocoprinus birnbaumii</name>
    <dbReference type="NCBI Taxonomy" id="56174"/>
    <lineage>
        <taxon>Eukaryota</taxon>
        <taxon>Fungi</taxon>
        <taxon>Dikarya</taxon>
        <taxon>Basidiomycota</taxon>
        <taxon>Agaricomycotina</taxon>
        <taxon>Agaricomycetes</taxon>
        <taxon>Agaricomycetidae</taxon>
        <taxon>Agaricales</taxon>
        <taxon>Agaricineae</taxon>
        <taxon>Agaricaceae</taxon>
        <taxon>Leucocoprinus</taxon>
    </lineage>
</organism>
<keyword evidence="3" id="KW-1185">Reference proteome</keyword>
<name>A0AAD5VTM6_9AGAR</name>
<comment type="caution">
    <text evidence="2">The sequence shown here is derived from an EMBL/GenBank/DDBJ whole genome shotgun (WGS) entry which is preliminary data.</text>
</comment>
<feature type="transmembrane region" description="Helical" evidence="1">
    <location>
        <begin position="219"/>
        <end position="242"/>
    </location>
</feature>
<keyword evidence="1" id="KW-0472">Membrane</keyword>
<proteinExistence type="predicted"/>
<reference evidence="2" key="1">
    <citation type="submission" date="2022-07" db="EMBL/GenBank/DDBJ databases">
        <title>Genome Sequence of Leucocoprinus birnbaumii.</title>
        <authorList>
            <person name="Buettner E."/>
        </authorList>
    </citation>
    <scope>NUCLEOTIDE SEQUENCE</scope>
    <source>
        <strain evidence="2">VT141</strain>
    </source>
</reference>
<evidence type="ECO:0000313" key="3">
    <source>
        <dbReference type="Proteomes" id="UP001213000"/>
    </source>
</evidence>
<dbReference type="Proteomes" id="UP001213000">
    <property type="component" value="Unassembled WGS sequence"/>
</dbReference>
<keyword evidence="1" id="KW-0812">Transmembrane</keyword>
<feature type="transmembrane region" description="Helical" evidence="1">
    <location>
        <begin position="67"/>
        <end position="95"/>
    </location>
</feature>
<protein>
    <submittedName>
        <fullName evidence="2">Uncharacterized protein</fullName>
    </submittedName>
</protein>
<accession>A0AAD5VTM6</accession>
<dbReference type="AlphaFoldDB" id="A0AAD5VTM6"/>
<feature type="transmembrane region" description="Helical" evidence="1">
    <location>
        <begin position="187"/>
        <end position="207"/>
    </location>
</feature>
<gene>
    <name evidence="2" type="ORF">NP233_g5009</name>
</gene>
<feature type="transmembrane region" description="Helical" evidence="1">
    <location>
        <begin position="115"/>
        <end position="135"/>
    </location>
</feature>
<sequence length="279" mass="31188">MAIMNWGEQQMDFIRRAQIPAQQGRPFSEYVAGYMFETFLYGINVMLFLSAVWILTQKYKEVNRWPLLLAVFASFSIATACICTSIFMLFAILMYDAPTPVAIARAEHMYMLFNTTIADILLTTTTIVSCTAVTLSGVTQNMPSRDLVFCFWEAASADSSSCLKRSSCDYINRQARKALGPGLAKKYYSFLTVVIESGAVYSLYILLDQILVSTRTPSFFVDTGLTQIAFFAPTLIIVQLGLGRHIRDVQSTIQANSDTTVVFTTVYPDDISMSQQTRA</sequence>
<evidence type="ECO:0000313" key="2">
    <source>
        <dbReference type="EMBL" id="KAJ3569509.1"/>
    </source>
</evidence>
<keyword evidence="1" id="KW-1133">Transmembrane helix</keyword>